<dbReference type="SUPFAM" id="SSF52540">
    <property type="entry name" value="P-loop containing nucleoside triphosphate hydrolases"/>
    <property type="match status" value="1"/>
</dbReference>
<dbReference type="AlphaFoldDB" id="A0A8S3U0P9"/>
<name>A0A8S3U0P9_MYTED</name>
<dbReference type="InterPro" id="IPR027417">
    <property type="entry name" value="P-loop_NTPase"/>
</dbReference>
<organism evidence="3 4">
    <name type="scientific">Mytilus edulis</name>
    <name type="common">Blue mussel</name>
    <dbReference type="NCBI Taxonomy" id="6550"/>
    <lineage>
        <taxon>Eukaryota</taxon>
        <taxon>Metazoa</taxon>
        <taxon>Spiralia</taxon>
        <taxon>Lophotrochozoa</taxon>
        <taxon>Mollusca</taxon>
        <taxon>Bivalvia</taxon>
        <taxon>Autobranchia</taxon>
        <taxon>Pteriomorphia</taxon>
        <taxon>Mytilida</taxon>
        <taxon>Mytiloidea</taxon>
        <taxon>Mytilidae</taxon>
        <taxon>Mytilinae</taxon>
        <taxon>Mytilus</taxon>
    </lineage>
</organism>
<keyword evidence="1" id="KW-0175">Coiled coil</keyword>
<feature type="coiled-coil region" evidence="1">
    <location>
        <begin position="428"/>
        <end position="459"/>
    </location>
</feature>
<accession>A0A8S3U0P9</accession>
<dbReference type="Gene3D" id="3.40.50.300">
    <property type="entry name" value="P-loop containing nucleotide triphosphate hydrolases"/>
    <property type="match status" value="1"/>
</dbReference>
<dbReference type="Proteomes" id="UP000683360">
    <property type="component" value="Unassembled WGS sequence"/>
</dbReference>
<sequence length="620" mass="70486">MYESLEKILQMEEFDKDLQDELSAAYPKDGFIHVLNSAKRDLIKNDCGIIVTGETSAGKTTLINHFVGQKIFSTNNVAATATVCRIRHSKTLMLKAYTKDERILADIHFDNFTEMRSTIKKFTDLSYMEKDIKDTVFYVDIYLPVKVLKGNTILVDTPGIGEEEGLDNILLGVLQHAVSFIFVVNARNAGGIHEDRILRIFKNILNNMENMPCFDPHEVFFLTNQWDIVENDEDDETNTEKSDNPESRTWKLILSKLRKGWPGVNEQKIYQTSIKQVVNGIENDYSRNFKRFEENLSETILKNQNKRVEFYLSFLQNFLRNANLGIAARVKLLDLSSEAHEQIMIDYLERIERLEVLSNKYKDELEDHKTILMGDLTENLYKYLHAKSTEEDILFPTGNRSIDTVLPRMVGPVIETRFYNAIEKWLENDVTKRKMEDANEKVQSALTEIQLEFENIEMNMTGLLCLSCDSAVNINDCLTTMAQCSDGSEECFLDWTILPDLSAVFTAGCRATQVCNLLSNAFGKRITQRSVGCSQCCNSPPNGTQVPCNGYLCKQAPVARKTCGVCSRVSDPTDCAVDQECSPHEACKINTIFTGGVLRYELGCEKKTFNHASTLRFVDE</sequence>
<evidence type="ECO:0000259" key="2">
    <source>
        <dbReference type="Pfam" id="PF00350"/>
    </source>
</evidence>
<dbReference type="Pfam" id="PF00350">
    <property type="entry name" value="Dynamin_N"/>
    <property type="match status" value="1"/>
</dbReference>
<dbReference type="PANTHER" id="PTHR26392">
    <property type="entry name" value="MITOGEN-ACTIVATED PROTEIN KINASE KINASE KINASE 7-RELATED"/>
    <property type="match status" value="1"/>
</dbReference>
<dbReference type="OrthoDB" id="8927528at2759"/>
<comment type="caution">
    <text evidence="3">The sequence shown here is derived from an EMBL/GenBank/DDBJ whole genome shotgun (WGS) entry which is preliminary data.</text>
</comment>
<evidence type="ECO:0000256" key="1">
    <source>
        <dbReference type="SAM" id="Coils"/>
    </source>
</evidence>
<dbReference type="PANTHER" id="PTHR26392:SF92">
    <property type="entry name" value="PROTEIN KINASE DOMAIN-CONTAINING PROTEIN"/>
    <property type="match status" value="1"/>
</dbReference>
<feature type="coiled-coil region" evidence="1">
    <location>
        <begin position="344"/>
        <end position="371"/>
    </location>
</feature>
<feature type="domain" description="Dynamin N-terminal" evidence="2">
    <location>
        <begin position="49"/>
        <end position="189"/>
    </location>
</feature>
<proteinExistence type="predicted"/>
<evidence type="ECO:0000313" key="3">
    <source>
        <dbReference type="EMBL" id="CAG2238905.1"/>
    </source>
</evidence>
<dbReference type="EMBL" id="CAJPWZ010002497">
    <property type="protein sequence ID" value="CAG2238905.1"/>
    <property type="molecule type" value="Genomic_DNA"/>
</dbReference>
<dbReference type="InterPro" id="IPR045063">
    <property type="entry name" value="Dynamin_N"/>
</dbReference>
<reference evidence="3" key="1">
    <citation type="submission" date="2021-03" db="EMBL/GenBank/DDBJ databases">
        <authorList>
            <person name="Bekaert M."/>
        </authorList>
    </citation>
    <scope>NUCLEOTIDE SEQUENCE</scope>
</reference>
<keyword evidence="4" id="KW-1185">Reference proteome</keyword>
<protein>
    <recommendedName>
        <fullName evidence="2">Dynamin N-terminal domain-containing protein</fullName>
    </recommendedName>
</protein>
<gene>
    <name evidence="3" type="ORF">MEDL_51299</name>
</gene>
<evidence type="ECO:0000313" key="4">
    <source>
        <dbReference type="Proteomes" id="UP000683360"/>
    </source>
</evidence>